<dbReference type="Proteomes" id="UP000005237">
    <property type="component" value="Unassembled WGS sequence"/>
</dbReference>
<organism evidence="1 2">
    <name type="scientific">Caenorhabditis japonica</name>
    <dbReference type="NCBI Taxonomy" id="281687"/>
    <lineage>
        <taxon>Eukaryota</taxon>
        <taxon>Metazoa</taxon>
        <taxon>Ecdysozoa</taxon>
        <taxon>Nematoda</taxon>
        <taxon>Chromadorea</taxon>
        <taxon>Rhabditida</taxon>
        <taxon>Rhabditina</taxon>
        <taxon>Rhabditomorpha</taxon>
        <taxon>Rhabditoidea</taxon>
        <taxon>Rhabditidae</taxon>
        <taxon>Peloderinae</taxon>
        <taxon>Caenorhabditis</taxon>
    </lineage>
</organism>
<sequence length="226" mass="26385">MNQLLLGHLASAWRLDKTIMRKWAPNIQEKISRETRSPYFIKALEFLKNMNDNKHLNERVHQKVRSVALANFDSQLKFYNSMPIEQIMHWMRTLLMFQKCESLNRNQSILFNNAFQTMPAELSRFSEDDIVEINRMIEDISGGWMTCAPNIRLSYSQKRSRKTVVEEPEQKGIPNRRSFGAYMADIASYVASNYEKRLIAINFGAFAKLKMGNSQMHVGNGYKTYN</sequence>
<dbReference type="EnsemblMetazoa" id="CJA26210.1">
    <property type="protein sequence ID" value="CJA26210.1"/>
    <property type="gene ID" value="WBGene00181782"/>
</dbReference>
<protein>
    <submittedName>
        <fullName evidence="1">Uncharacterized protein</fullName>
    </submittedName>
</protein>
<name>A0A8R1IE67_CAEJA</name>
<proteinExistence type="predicted"/>
<reference evidence="1" key="2">
    <citation type="submission" date="2022-06" db="UniProtKB">
        <authorList>
            <consortium name="EnsemblMetazoa"/>
        </authorList>
    </citation>
    <scope>IDENTIFICATION</scope>
    <source>
        <strain evidence="1">DF5081</strain>
    </source>
</reference>
<keyword evidence="2" id="KW-1185">Reference proteome</keyword>
<evidence type="ECO:0000313" key="1">
    <source>
        <dbReference type="EnsemblMetazoa" id="CJA26210.1"/>
    </source>
</evidence>
<evidence type="ECO:0000313" key="2">
    <source>
        <dbReference type="Proteomes" id="UP000005237"/>
    </source>
</evidence>
<reference evidence="2" key="1">
    <citation type="submission" date="2010-08" db="EMBL/GenBank/DDBJ databases">
        <authorList>
            <consortium name="Caenorhabditis japonica Sequencing Consortium"/>
            <person name="Wilson R.K."/>
        </authorList>
    </citation>
    <scope>NUCLEOTIDE SEQUENCE [LARGE SCALE GENOMIC DNA]</scope>
    <source>
        <strain evidence="2">DF5081</strain>
    </source>
</reference>
<dbReference type="AlphaFoldDB" id="A0A8R1IE67"/>
<accession>A0A8R1IE67</accession>